<evidence type="ECO:0000259" key="11">
    <source>
        <dbReference type="PROSITE" id="PS50892"/>
    </source>
</evidence>
<dbReference type="PROSITE" id="PS50892">
    <property type="entry name" value="V_SNARE"/>
    <property type="match status" value="1"/>
</dbReference>
<comment type="subcellular location">
    <subcellularLocation>
        <location evidence="7">Endomembrane system</location>
        <topology evidence="7">Single-pass type IV membrane protein</topology>
    </subcellularLocation>
</comment>
<keyword evidence="5 9" id="KW-1133">Transmembrane helix</keyword>
<protein>
    <submittedName>
        <fullName evidence="12">Synaptobrevin family protein</fullName>
    </submittedName>
</protein>
<evidence type="ECO:0000313" key="13">
    <source>
        <dbReference type="Proteomes" id="UP000186804"/>
    </source>
</evidence>
<sequence>MPLIYSLIARKQTVLAEYTESIGNFSSIARLLLKHINNNKVAKQTYTYDQYCFHYIVSDTGIMFMVMTEKDFSIVTAYEYLYDIIESFKKFEKLAINSVTLGLNNEFSPILKSKMEYWNLYQLNEYDKLMSQISSIQHIMIDNIDILLDRQDKLDLLVSQTKNLTSESNNYHRQSRRFHNTAKWCARAKIIFFLITLCFSLYLIAVFQCKGLLLQECFNKTSNTNIEHNKSTKNIYNIQYKSTLDTQMLDKNDSDIQSLMEDYLPEKNEDVSKNIQNIPLVTSRLDKNFEIIQ</sequence>
<comment type="caution">
    <text evidence="12">The sequence shown here is derived from an EMBL/GenBank/DDBJ whole genome shotgun (WGS) entry which is preliminary data.</text>
</comment>
<dbReference type="Gene3D" id="1.20.5.110">
    <property type="match status" value="1"/>
</dbReference>
<dbReference type="PANTHER" id="PTHR21136">
    <property type="entry name" value="SNARE PROTEINS"/>
    <property type="match status" value="1"/>
</dbReference>
<keyword evidence="3 9" id="KW-0812">Transmembrane</keyword>
<dbReference type="VEuPathDB" id="CryptoDB:cand_024780"/>
<evidence type="ECO:0000313" key="12">
    <source>
        <dbReference type="EMBL" id="OII76801.1"/>
    </source>
</evidence>
<dbReference type="GO" id="GO:0015031">
    <property type="term" value="P:protein transport"/>
    <property type="evidence" value="ECO:0007669"/>
    <property type="project" value="UniProtKB-KW"/>
</dbReference>
<gene>
    <name evidence="12" type="ORF">cand_024780</name>
</gene>
<evidence type="ECO:0000256" key="3">
    <source>
        <dbReference type="ARBA" id="ARBA00022692"/>
    </source>
</evidence>
<evidence type="ECO:0000259" key="10">
    <source>
        <dbReference type="PROSITE" id="PS50859"/>
    </source>
</evidence>
<evidence type="ECO:0000256" key="6">
    <source>
        <dbReference type="ARBA" id="ARBA00023136"/>
    </source>
</evidence>
<dbReference type="PANTHER" id="PTHR21136:SF168">
    <property type="entry name" value="VESICLE-ASSOCIATED MEMBRANE PROTEIN 9"/>
    <property type="match status" value="1"/>
</dbReference>
<evidence type="ECO:0000256" key="1">
    <source>
        <dbReference type="ARBA" id="ARBA00008025"/>
    </source>
</evidence>
<dbReference type="AlphaFoldDB" id="A0A1J4MRB9"/>
<dbReference type="SMART" id="SM01270">
    <property type="entry name" value="Longin"/>
    <property type="match status" value="1"/>
</dbReference>
<feature type="transmembrane region" description="Helical" evidence="9">
    <location>
        <begin position="186"/>
        <end position="207"/>
    </location>
</feature>
<dbReference type="SUPFAM" id="SSF58038">
    <property type="entry name" value="SNARE fusion complex"/>
    <property type="match status" value="1"/>
</dbReference>
<accession>A0A1J4MRB9</accession>
<dbReference type="InterPro" id="IPR011012">
    <property type="entry name" value="Longin-like_dom_sf"/>
</dbReference>
<dbReference type="CDD" id="cd15843">
    <property type="entry name" value="R-SNARE"/>
    <property type="match status" value="1"/>
</dbReference>
<comment type="similarity">
    <text evidence="1">Belongs to the synaptobrevin family.</text>
</comment>
<dbReference type="GO" id="GO:0012505">
    <property type="term" value="C:endomembrane system"/>
    <property type="evidence" value="ECO:0007669"/>
    <property type="project" value="UniProtKB-SubCell"/>
</dbReference>
<evidence type="ECO:0000256" key="7">
    <source>
        <dbReference type="ARBA" id="ARBA00046280"/>
    </source>
</evidence>
<evidence type="ECO:0000256" key="4">
    <source>
        <dbReference type="ARBA" id="ARBA00022927"/>
    </source>
</evidence>
<dbReference type="GO" id="GO:0016020">
    <property type="term" value="C:membrane"/>
    <property type="evidence" value="ECO:0007669"/>
    <property type="project" value="InterPro"/>
</dbReference>
<keyword evidence="6 9" id="KW-0472">Membrane</keyword>
<feature type="domain" description="Longin" evidence="10">
    <location>
        <begin position="7"/>
        <end position="111"/>
    </location>
</feature>
<dbReference type="InterPro" id="IPR001388">
    <property type="entry name" value="Synaptobrevin-like"/>
</dbReference>
<dbReference type="EMBL" id="LRBS01000050">
    <property type="protein sequence ID" value="OII76801.1"/>
    <property type="molecule type" value="Genomic_DNA"/>
</dbReference>
<dbReference type="CDD" id="cd14824">
    <property type="entry name" value="Longin"/>
    <property type="match status" value="1"/>
</dbReference>
<dbReference type="InterPro" id="IPR051097">
    <property type="entry name" value="Synaptobrevin-like_transport"/>
</dbReference>
<evidence type="ECO:0000256" key="5">
    <source>
        <dbReference type="ARBA" id="ARBA00022989"/>
    </source>
</evidence>
<dbReference type="GO" id="GO:0005737">
    <property type="term" value="C:cytoplasm"/>
    <property type="evidence" value="ECO:0007669"/>
    <property type="project" value="UniProtKB-ARBA"/>
</dbReference>
<name>A0A1J4MRB9_9CRYT</name>
<dbReference type="Proteomes" id="UP000186804">
    <property type="component" value="Unassembled WGS sequence"/>
</dbReference>
<dbReference type="GeneID" id="92366662"/>
<keyword evidence="13" id="KW-1185">Reference proteome</keyword>
<keyword evidence="8" id="KW-0175">Coiled coil</keyword>
<feature type="domain" description="V-SNARE coiled-coil homology" evidence="11">
    <location>
        <begin position="125"/>
        <end position="185"/>
    </location>
</feature>
<dbReference type="SUPFAM" id="SSF64356">
    <property type="entry name" value="SNARE-like"/>
    <property type="match status" value="1"/>
</dbReference>
<dbReference type="RefSeq" id="XP_067068647.1">
    <property type="nucleotide sequence ID" value="XM_067212708.1"/>
</dbReference>
<dbReference type="Pfam" id="PF13774">
    <property type="entry name" value="Longin"/>
    <property type="match status" value="1"/>
</dbReference>
<dbReference type="InterPro" id="IPR010908">
    <property type="entry name" value="Longin_dom"/>
</dbReference>
<dbReference type="PRINTS" id="PR00219">
    <property type="entry name" value="SYNAPTOBREVN"/>
</dbReference>
<keyword evidence="2" id="KW-0813">Transport</keyword>
<reference evidence="12 13" key="1">
    <citation type="submission" date="2016-10" db="EMBL/GenBank/DDBJ databases">
        <title>Reductive evolution of mitochondrial metabolism and differential evolution of invasion-related proteins in Cryptosporidium.</title>
        <authorList>
            <person name="Liu S."/>
            <person name="Roellig D.M."/>
            <person name="Guo Y."/>
            <person name="Li N."/>
            <person name="Frace M.A."/>
            <person name="Tang K."/>
            <person name="Zhang L."/>
            <person name="Feng Y."/>
            <person name="Xiao L."/>
        </authorList>
    </citation>
    <scope>NUCLEOTIDE SEQUENCE [LARGE SCALE GENOMIC DNA]</scope>
    <source>
        <strain evidence="12">30847</strain>
    </source>
</reference>
<proteinExistence type="inferred from homology"/>
<dbReference type="OrthoDB" id="248747at2759"/>
<evidence type="ECO:0000256" key="2">
    <source>
        <dbReference type="ARBA" id="ARBA00022448"/>
    </source>
</evidence>
<dbReference type="GO" id="GO:0016192">
    <property type="term" value="P:vesicle-mediated transport"/>
    <property type="evidence" value="ECO:0007669"/>
    <property type="project" value="InterPro"/>
</dbReference>
<evidence type="ECO:0000256" key="9">
    <source>
        <dbReference type="SAM" id="Phobius"/>
    </source>
</evidence>
<dbReference type="PROSITE" id="PS50859">
    <property type="entry name" value="LONGIN"/>
    <property type="match status" value="1"/>
</dbReference>
<evidence type="ECO:0000256" key="8">
    <source>
        <dbReference type="PROSITE-ProRule" id="PRU00290"/>
    </source>
</evidence>
<keyword evidence="4" id="KW-0653">Protein transport</keyword>
<dbReference type="Pfam" id="PF00957">
    <property type="entry name" value="Synaptobrevin"/>
    <property type="match status" value="1"/>
</dbReference>
<dbReference type="InterPro" id="IPR042855">
    <property type="entry name" value="V_SNARE_CC"/>
</dbReference>
<organism evidence="12 13">
    <name type="scientific">Cryptosporidium andersoni</name>
    <dbReference type="NCBI Taxonomy" id="117008"/>
    <lineage>
        <taxon>Eukaryota</taxon>
        <taxon>Sar</taxon>
        <taxon>Alveolata</taxon>
        <taxon>Apicomplexa</taxon>
        <taxon>Conoidasida</taxon>
        <taxon>Coccidia</taxon>
        <taxon>Eucoccidiorida</taxon>
        <taxon>Eimeriorina</taxon>
        <taxon>Cryptosporidiidae</taxon>
        <taxon>Cryptosporidium</taxon>
    </lineage>
</organism>
<dbReference type="Gene3D" id="3.30.450.50">
    <property type="entry name" value="Longin domain"/>
    <property type="match status" value="1"/>
</dbReference>